<dbReference type="EMBL" id="SRRZ01000020">
    <property type="protein sequence ID" value="NQE33772.1"/>
    <property type="molecule type" value="Genomic_DNA"/>
</dbReference>
<reference evidence="1 2" key="1">
    <citation type="journal article" date="2020" name="Sci. Rep.">
        <title>A novel cyanobacterial geosmin producer, revising GeoA distribution and dispersion patterns in Bacteria.</title>
        <authorList>
            <person name="Churro C."/>
            <person name="Semedo-Aguiar A.P."/>
            <person name="Silva A.D."/>
            <person name="Pereira-Leal J.B."/>
            <person name="Leite R.B."/>
        </authorList>
    </citation>
    <scope>NUCLEOTIDE SEQUENCE [LARGE SCALE GENOMIC DNA]</scope>
    <source>
        <strain evidence="1 2">IPMA8</strain>
    </source>
</reference>
<evidence type="ECO:0000313" key="1">
    <source>
        <dbReference type="EMBL" id="NQE33772.1"/>
    </source>
</evidence>
<protein>
    <submittedName>
        <fullName evidence="1">Uncharacterized protein</fullName>
    </submittedName>
</protein>
<evidence type="ECO:0000313" key="2">
    <source>
        <dbReference type="Proteomes" id="UP000702425"/>
    </source>
</evidence>
<dbReference type="RefSeq" id="WP_172186447.1">
    <property type="nucleotide sequence ID" value="NZ_CAWPPK010000113.1"/>
</dbReference>
<comment type="caution">
    <text evidence="1">The sequence shown here is derived from an EMBL/GenBank/DDBJ whole genome shotgun (WGS) entry which is preliminary data.</text>
</comment>
<dbReference type="Proteomes" id="UP000702425">
    <property type="component" value="Unassembled WGS sequence"/>
</dbReference>
<accession>A0ABX2CTP4</accession>
<keyword evidence="2" id="KW-1185">Reference proteome</keyword>
<organism evidence="1 2">
    <name type="scientific">Microcoleus asticus IPMA8</name>
    <dbReference type="NCBI Taxonomy" id="2563858"/>
    <lineage>
        <taxon>Bacteria</taxon>
        <taxon>Bacillati</taxon>
        <taxon>Cyanobacteriota</taxon>
        <taxon>Cyanophyceae</taxon>
        <taxon>Oscillatoriophycideae</taxon>
        <taxon>Oscillatoriales</taxon>
        <taxon>Microcoleaceae</taxon>
        <taxon>Microcoleus</taxon>
        <taxon>Microcoleus asticus</taxon>
    </lineage>
</organism>
<proteinExistence type="predicted"/>
<sequence length="70" mass="8274">MQSGESTKQENQSDIQVYKEILVEKFALAKTPEEYEILIELRQGLHELDRKERQLNYTQQSAELQLHKAK</sequence>
<name>A0ABX2CTP4_9CYAN</name>
<gene>
    <name evidence="1" type="ORF">E5S67_01493</name>
</gene>